<dbReference type="GO" id="GO:0051286">
    <property type="term" value="C:cell tip"/>
    <property type="evidence" value="ECO:0007669"/>
    <property type="project" value="TreeGrafter"/>
</dbReference>
<feature type="coiled-coil region" evidence="1">
    <location>
        <begin position="336"/>
        <end position="391"/>
    </location>
</feature>
<dbReference type="SUPFAM" id="SSF74924">
    <property type="entry name" value="Cap-Gly domain"/>
    <property type="match status" value="1"/>
</dbReference>
<dbReference type="PANTHER" id="PTHR18916">
    <property type="entry name" value="DYNACTIN 1-RELATED MICROTUBULE-BINDING"/>
    <property type="match status" value="1"/>
</dbReference>
<evidence type="ECO:0000259" key="3">
    <source>
        <dbReference type="PROSITE" id="PS50245"/>
    </source>
</evidence>
<dbReference type="SMART" id="SM01052">
    <property type="entry name" value="CAP_GLY"/>
    <property type="match status" value="1"/>
</dbReference>
<dbReference type="Gene3D" id="2.30.30.190">
    <property type="entry name" value="CAP Gly-rich-like domain"/>
    <property type="match status" value="1"/>
</dbReference>
<feature type="compositionally biased region" description="Basic and acidic residues" evidence="2">
    <location>
        <begin position="143"/>
        <end position="162"/>
    </location>
</feature>
<dbReference type="Proteomes" id="UP001162090">
    <property type="component" value="Chromosome 3"/>
</dbReference>
<feature type="compositionally biased region" description="Polar residues" evidence="2">
    <location>
        <begin position="125"/>
        <end position="140"/>
    </location>
</feature>
<dbReference type="InterPro" id="IPR036859">
    <property type="entry name" value="CAP-Gly_dom_sf"/>
</dbReference>
<reference evidence="4" key="1">
    <citation type="submission" date="2022-10" db="EMBL/GenBank/DDBJ databases">
        <authorList>
            <person name="Byrne P K."/>
        </authorList>
    </citation>
    <scope>NUCLEOTIDE SEQUENCE</scope>
    <source>
        <strain evidence="4">CBS7001</strain>
    </source>
</reference>
<gene>
    <name evidence="4" type="primary">SUVC03G0370</name>
    <name evidence="4" type="ORF">SUVC_03G0370</name>
</gene>
<dbReference type="PROSITE" id="PS00845">
    <property type="entry name" value="CAP_GLY_1"/>
    <property type="match status" value="1"/>
</dbReference>
<feature type="region of interest" description="Disordered" evidence="2">
    <location>
        <begin position="391"/>
        <end position="413"/>
    </location>
</feature>
<dbReference type="GO" id="GO:0005819">
    <property type="term" value="C:spindle"/>
    <property type="evidence" value="ECO:0007669"/>
    <property type="project" value="TreeGrafter"/>
</dbReference>
<name>A0AA35JCJ9_SACUV</name>
<dbReference type="AlphaFoldDB" id="A0AA35JCJ9"/>
<dbReference type="PANTHER" id="PTHR18916:SF94">
    <property type="entry name" value="NUCLEAR FUSION PROTEIN BIK1"/>
    <property type="match status" value="1"/>
</dbReference>
<evidence type="ECO:0000313" key="4">
    <source>
        <dbReference type="EMBL" id="CAI4057085.1"/>
    </source>
</evidence>
<dbReference type="PROSITE" id="PS50245">
    <property type="entry name" value="CAP_GLY_2"/>
    <property type="match status" value="1"/>
</dbReference>
<protein>
    <recommendedName>
        <fullName evidence="3">CAP-Gly domain-containing protein</fullName>
    </recommendedName>
</protein>
<sequence length="443" mass="51299">MDRYQRKIGCIIQIPNLGRGQLKYVGPVDTKAGMFAGVDLLANIGKNDGSFMGRKYFDTEYPQSGLFIQLQKVASLIEKASISQTSRRTTMEPLSIPKNRSITRLTNQFSPMDDPKSPTPMRSFRITSRNSGNRQQTTMDQEAPDHRQQEPVHDNGEDRMEIDSIVSSGRKAPRNNSNDWKASNSHLNDHNSNEVSIELREAQLTIEKLQRKQLHYKRLLDDQRMVLEEVQPTFDRYEATIQDREREIDELKQQLELEHRQQAKQKQFFDAENEQLLAVVSQLHEEIKENEERNFSHTQPPTDSSEDIELLKRQVEQLRSIEDQFELHKTKWAKEREQLKMHNDSLSKEYQNLSKELFSTKPHPDSSSDEVAALAKSLEEANERIKQLEQDQTHPAVESLPIFDPPAPVDSTAGRQQWCEHCDTMGHMTAECPHHDPDNQQFF</sequence>
<evidence type="ECO:0000313" key="5">
    <source>
        <dbReference type="Proteomes" id="UP001162090"/>
    </source>
</evidence>
<feature type="domain" description="CAP-Gly" evidence="3">
    <location>
        <begin position="26"/>
        <end position="69"/>
    </location>
</feature>
<organism evidence="4 5">
    <name type="scientific">Saccharomyces uvarum</name>
    <name type="common">Yeast</name>
    <name type="synonym">Saccharomyces bayanus var. uvarum</name>
    <dbReference type="NCBI Taxonomy" id="230603"/>
    <lineage>
        <taxon>Eukaryota</taxon>
        <taxon>Fungi</taxon>
        <taxon>Dikarya</taxon>
        <taxon>Ascomycota</taxon>
        <taxon>Saccharomycotina</taxon>
        <taxon>Saccharomycetes</taxon>
        <taxon>Saccharomycetales</taxon>
        <taxon>Saccharomycetaceae</taxon>
        <taxon>Saccharomyces</taxon>
    </lineage>
</organism>
<feature type="compositionally biased region" description="Polar residues" evidence="2">
    <location>
        <begin position="174"/>
        <end position="186"/>
    </location>
</feature>
<dbReference type="GO" id="GO:0005875">
    <property type="term" value="C:microtubule associated complex"/>
    <property type="evidence" value="ECO:0007669"/>
    <property type="project" value="TreeGrafter"/>
</dbReference>
<dbReference type="InterPro" id="IPR000938">
    <property type="entry name" value="CAP-Gly_domain"/>
</dbReference>
<dbReference type="GO" id="GO:0005816">
    <property type="term" value="C:spindle pole body"/>
    <property type="evidence" value="ECO:0007669"/>
    <property type="project" value="TreeGrafter"/>
</dbReference>
<dbReference type="Pfam" id="PF01302">
    <property type="entry name" value="CAP_GLY"/>
    <property type="match status" value="1"/>
</dbReference>
<dbReference type="EMBL" id="OX365914">
    <property type="protein sequence ID" value="CAI4057085.1"/>
    <property type="molecule type" value="Genomic_DNA"/>
</dbReference>
<dbReference type="GO" id="GO:0000743">
    <property type="term" value="P:nuclear migration involved in conjugation with cellular fusion"/>
    <property type="evidence" value="ECO:0007669"/>
    <property type="project" value="TreeGrafter"/>
</dbReference>
<accession>A0AA35JCJ9</accession>
<evidence type="ECO:0000256" key="2">
    <source>
        <dbReference type="SAM" id="MobiDB-lite"/>
    </source>
</evidence>
<feature type="coiled-coil region" evidence="1">
    <location>
        <begin position="192"/>
        <end position="293"/>
    </location>
</feature>
<keyword evidence="1" id="KW-0175">Coiled coil</keyword>
<evidence type="ECO:0000256" key="1">
    <source>
        <dbReference type="SAM" id="Coils"/>
    </source>
</evidence>
<feature type="region of interest" description="Disordered" evidence="2">
    <location>
        <begin position="81"/>
        <end position="190"/>
    </location>
</feature>
<feature type="compositionally biased region" description="Polar residues" evidence="2">
    <location>
        <begin position="98"/>
        <end position="110"/>
    </location>
</feature>
<dbReference type="GO" id="GO:0000132">
    <property type="term" value="P:establishment of mitotic spindle orientation"/>
    <property type="evidence" value="ECO:0007669"/>
    <property type="project" value="TreeGrafter"/>
</dbReference>
<proteinExistence type="predicted"/>